<dbReference type="AlphaFoldDB" id="A0A132H996"/>
<dbReference type="CDD" id="cd00342">
    <property type="entry name" value="gram_neg_porins"/>
    <property type="match status" value="1"/>
</dbReference>
<name>A0A132H996_9BURK</name>
<dbReference type="PRINTS" id="PR00184">
    <property type="entry name" value="NEISSPPORIN"/>
</dbReference>
<keyword evidence="9" id="KW-0472">Membrane</keyword>
<keyword evidence="10" id="KW-0998">Cell outer membrane</keyword>
<evidence type="ECO:0000256" key="4">
    <source>
        <dbReference type="ARBA" id="ARBA00022452"/>
    </source>
</evidence>
<protein>
    <submittedName>
        <fullName evidence="11">Porin</fullName>
    </submittedName>
</protein>
<keyword evidence="6" id="KW-0732">Signal</keyword>
<evidence type="ECO:0000256" key="5">
    <source>
        <dbReference type="ARBA" id="ARBA00022692"/>
    </source>
</evidence>
<dbReference type="RefSeq" id="WP_017512387.1">
    <property type="nucleotide sequence ID" value="NZ_CP026544.1"/>
</dbReference>
<evidence type="ECO:0000256" key="3">
    <source>
        <dbReference type="ARBA" id="ARBA00022448"/>
    </source>
</evidence>
<dbReference type="GO" id="GO:0046930">
    <property type="term" value="C:pore complex"/>
    <property type="evidence" value="ECO:0007669"/>
    <property type="project" value="UniProtKB-KW"/>
</dbReference>
<dbReference type="Proteomes" id="UP000253772">
    <property type="component" value="Chromosome c1"/>
</dbReference>
<proteinExistence type="predicted"/>
<dbReference type="GO" id="GO:0009279">
    <property type="term" value="C:cell outer membrane"/>
    <property type="evidence" value="ECO:0007669"/>
    <property type="project" value="UniProtKB-SubCell"/>
</dbReference>
<dbReference type="PANTHER" id="PTHR34501">
    <property type="entry name" value="PROTEIN YDDL-RELATED"/>
    <property type="match status" value="1"/>
</dbReference>
<organism evidence="11 12">
    <name type="scientific">Cupriavidus metallidurans</name>
    <dbReference type="NCBI Taxonomy" id="119219"/>
    <lineage>
        <taxon>Bacteria</taxon>
        <taxon>Pseudomonadati</taxon>
        <taxon>Pseudomonadota</taxon>
        <taxon>Betaproteobacteria</taxon>
        <taxon>Burkholderiales</taxon>
        <taxon>Burkholderiaceae</taxon>
        <taxon>Cupriavidus</taxon>
    </lineage>
</organism>
<keyword evidence="5" id="KW-0812">Transmembrane</keyword>
<evidence type="ECO:0000313" key="12">
    <source>
        <dbReference type="Proteomes" id="UP000253772"/>
    </source>
</evidence>
<evidence type="ECO:0000256" key="8">
    <source>
        <dbReference type="ARBA" id="ARBA00023114"/>
    </source>
</evidence>
<dbReference type="InterPro" id="IPR002299">
    <property type="entry name" value="Porin_Neis"/>
</dbReference>
<comment type="subunit">
    <text evidence="2">Homotrimer.</text>
</comment>
<keyword evidence="7" id="KW-0406">Ion transport</keyword>
<dbReference type="Gene3D" id="2.40.160.10">
    <property type="entry name" value="Porin"/>
    <property type="match status" value="1"/>
</dbReference>
<dbReference type="Pfam" id="PF13609">
    <property type="entry name" value="Porin_4"/>
    <property type="match status" value="1"/>
</dbReference>
<sequence>MKKSLLALAAMSAFATAANAQSSVTLYGVVDLPIEYTNHLAPGLGAPNASGVPQAAPGGGSRVGLSGGGGLSGSRWGLRGTEDLGGGLKALFVLESGFGLDDGKSQQGGRLFGRQAFLGLQSDTLGRVTFGRQYTTMFDMFANFSPTGYATLYEPVVAQLGTNFRSDNTAKYTAVIGPVTAEAHWSFGTGVGAIGTTPLAGGGAGEVPGNFNNNAGGGAGVLYMSGPLGLTVAYDEWRPAVNIGSPGRSRKIGAAGSYTYGPAKLMAGYRYGRTTDSSGNELIRDNYYWIGLNYQVSAPLGLTLAYFYDDVTQLRAPAGVGQAALPSNNPANPWQISFVADYNFSKRTDVYLTMAYAKNSGLNFDTSAVSFANGYYLQQGANSQVGVALGIRHKF</sequence>
<evidence type="ECO:0000256" key="9">
    <source>
        <dbReference type="ARBA" id="ARBA00023136"/>
    </source>
</evidence>
<dbReference type="InterPro" id="IPR033900">
    <property type="entry name" value="Gram_neg_porin_domain"/>
</dbReference>
<dbReference type="OrthoDB" id="8951346at2"/>
<evidence type="ECO:0000256" key="6">
    <source>
        <dbReference type="ARBA" id="ARBA00022729"/>
    </source>
</evidence>
<dbReference type="GO" id="GO:0006811">
    <property type="term" value="P:monoatomic ion transport"/>
    <property type="evidence" value="ECO:0007669"/>
    <property type="project" value="UniProtKB-KW"/>
</dbReference>
<accession>A0A132H996</accession>
<keyword evidence="3" id="KW-0813">Transport</keyword>
<evidence type="ECO:0000256" key="1">
    <source>
        <dbReference type="ARBA" id="ARBA00004571"/>
    </source>
</evidence>
<evidence type="ECO:0000256" key="10">
    <source>
        <dbReference type="ARBA" id="ARBA00023237"/>
    </source>
</evidence>
<dbReference type="EMBL" id="CP037900">
    <property type="protein sequence ID" value="QBP11136.1"/>
    <property type="molecule type" value="Genomic_DNA"/>
</dbReference>
<dbReference type="PANTHER" id="PTHR34501:SF9">
    <property type="entry name" value="MAJOR OUTER MEMBRANE PROTEIN P.IA"/>
    <property type="match status" value="1"/>
</dbReference>
<keyword evidence="8" id="KW-0626">Porin</keyword>
<keyword evidence="4" id="KW-1134">Transmembrane beta strand</keyword>
<evidence type="ECO:0000256" key="2">
    <source>
        <dbReference type="ARBA" id="ARBA00011233"/>
    </source>
</evidence>
<evidence type="ECO:0000313" key="11">
    <source>
        <dbReference type="EMBL" id="QBP11136.1"/>
    </source>
</evidence>
<gene>
    <name evidence="11" type="ORF">DDF84_015895</name>
</gene>
<comment type="subcellular location">
    <subcellularLocation>
        <location evidence="1">Cell outer membrane</location>
        <topology evidence="1">Multi-pass membrane protein</topology>
    </subcellularLocation>
</comment>
<evidence type="ECO:0000256" key="7">
    <source>
        <dbReference type="ARBA" id="ARBA00023065"/>
    </source>
</evidence>
<dbReference type="InterPro" id="IPR023614">
    <property type="entry name" value="Porin_dom_sf"/>
</dbReference>
<dbReference type="SUPFAM" id="SSF56935">
    <property type="entry name" value="Porins"/>
    <property type="match status" value="1"/>
</dbReference>
<dbReference type="GO" id="GO:0015288">
    <property type="term" value="F:porin activity"/>
    <property type="evidence" value="ECO:0007669"/>
    <property type="project" value="UniProtKB-KW"/>
</dbReference>
<dbReference type="InterPro" id="IPR050298">
    <property type="entry name" value="Gram-neg_bact_OMP"/>
</dbReference>
<reference evidence="11 12" key="1">
    <citation type="submission" date="2019-03" db="EMBL/GenBank/DDBJ databases">
        <title>Comparative insights into the high quality Complete genome sequence of highly metal resistant Cupriavidus metallidurans strain BS1 isolated from a gold-copper mine.</title>
        <authorList>
            <person name="Mazhar H.S."/>
            <person name="Rensing C."/>
        </authorList>
    </citation>
    <scope>NUCLEOTIDE SEQUENCE [LARGE SCALE GENOMIC DNA]</scope>
    <source>
        <strain evidence="11 12">BS1</strain>
    </source>
</reference>